<feature type="transmembrane region" description="Helical" evidence="1">
    <location>
        <begin position="44"/>
        <end position="61"/>
    </location>
</feature>
<proteinExistence type="predicted"/>
<dbReference type="EMBL" id="JAHZIJ010000003">
    <property type="protein sequence ID" value="MBW7474397.1"/>
    <property type="molecule type" value="Genomic_DNA"/>
</dbReference>
<accession>A0ABS7D388</accession>
<reference evidence="2 3" key="1">
    <citation type="submission" date="2021-07" db="EMBL/GenBank/DDBJ databases">
        <title>Paenibacillus radiodurans sp. nov., isolated from the southeastern edge of Tengger Desert.</title>
        <authorList>
            <person name="Zhang G."/>
        </authorList>
    </citation>
    <scope>NUCLEOTIDE SEQUENCE [LARGE SCALE GENOMIC DNA]</scope>
    <source>
        <strain evidence="2 3">DT7-4</strain>
    </source>
</reference>
<name>A0ABS7D388_9BACL</name>
<protein>
    <recommendedName>
        <fullName evidence="4">ATPase</fullName>
    </recommendedName>
</protein>
<keyword evidence="3" id="KW-1185">Reference proteome</keyword>
<feature type="transmembrane region" description="Helical" evidence="1">
    <location>
        <begin position="20"/>
        <end position="37"/>
    </location>
</feature>
<keyword evidence="1" id="KW-0472">Membrane</keyword>
<sequence length="159" mass="17541">MSFDFNYDMDTWIQFFQDNWFILVIALVALFIVIRVVKTVVKWLIIIGIVLGLVVYSGYTLEEVKGLAANVTLDDVKELGTKVAEGVKQEAISAMVGEAKDATYTVNDDGTFTIKSKNLELNGTPGDNEVKVSFQGASLGTWKIDETIRALIDQAKKNG</sequence>
<evidence type="ECO:0000313" key="3">
    <source>
        <dbReference type="Proteomes" id="UP000812277"/>
    </source>
</evidence>
<comment type="caution">
    <text evidence="2">The sequence shown here is derived from an EMBL/GenBank/DDBJ whole genome shotgun (WGS) entry which is preliminary data.</text>
</comment>
<evidence type="ECO:0008006" key="4">
    <source>
        <dbReference type="Google" id="ProtNLM"/>
    </source>
</evidence>
<keyword evidence="1" id="KW-0812">Transmembrane</keyword>
<evidence type="ECO:0000313" key="2">
    <source>
        <dbReference type="EMBL" id="MBW7474397.1"/>
    </source>
</evidence>
<dbReference type="Proteomes" id="UP000812277">
    <property type="component" value="Unassembled WGS sequence"/>
</dbReference>
<evidence type="ECO:0000256" key="1">
    <source>
        <dbReference type="SAM" id="Phobius"/>
    </source>
</evidence>
<organism evidence="2 3">
    <name type="scientific">Paenibacillus oenotherae</name>
    <dbReference type="NCBI Taxonomy" id="1435645"/>
    <lineage>
        <taxon>Bacteria</taxon>
        <taxon>Bacillati</taxon>
        <taxon>Bacillota</taxon>
        <taxon>Bacilli</taxon>
        <taxon>Bacillales</taxon>
        <taxon>Paenibacillaceae</taxon>
        <taxon>Paenibacillus</taxon>
    </lineage>
</organism>
<keyword evidence="1" id="KW-1133">Transmembrane helix</keyword>
<dbReference type="RefSeq" id="WP_219871645.1">
    <property type="nucleotide sequence ID" value="NZ_JAHZIJ010000003.1"/>
</dbReference>
<gene>
    <name evidence="2" type="ORF">K0T92_06540</name>
</gene>